<keyword evidence="4" id="KW-1185">Reference proteome</keyword>
<evidence type="ECO:0000256" key="2">
    <source>
        <dbReference type="SAM" id="SignalP"/>
    </source>
</evidence>
<comment type="caution">
    <text evidence="3">The sequence shown here is derived from an EMBL/GenBank/DDBJ whole genome shotgun (WGS) entry which is preliminary data.</text>
</comment>
<organism evidence="3 4">
    <name type="scientific">Phyllosticta citriasiana</name>
    <dbReference type="NCBI Taxonomy" id="595635"/>
    <lineage>
        <taxon>Eukaryota</taxon>
        <taxon>Fungi</taxon>
        <taxon>Dikarya</taxon>
        <taxon>Ascomycota</taxon>
        <taxon>Pezizomycotina</taxon>
        <taxon>Dothideomycetes</taxon>
        <taxon>Dothideomycetes incertae sedis</taxon>
        <taxon>Botryosphaeriales</taxon>
        <taxon>Phyllostictaceae</taxon>
        <taxon>Phyllosticta</taxon>
    </lineage>
</organism>
<protein>
    <submittedName>
        <fullName evidence="3">Uncharacterized protein</fullName>
    </submittedName>
</protein>
<evidence type="ECO:0000256" key="1">
    <source>
        <dbReference type="SAM" id="MobiDB-lite"/>
    </source>
</evidence>
<evidence type="ECO:0000313" key="4">
    <source>
        <dbReference type="Proteomes" id="UP001363622"/>
    </source>
</evidence>
<name>A0ABR1KH05_9PEZI</name>
<feature type="signal peptide" evidence="2">
    <location>
        <begin position="1"/>
        <end position="23"/>
    </location>
</feature>
<gene>
    <name evidence="3" type="ORF">IWZ03DRAFT_381459</name>
</gene>
<evidence type="ECO:0000313" key="3">
    <source>
        <dbReference type="EMBL" id="KAK7514722.1"/>
    </source>
</evidence>
<feature type="region of interest" description="Disordered" evidence="1">
    <location>
        <begin position="99"/>
        <end position="126"/>
    </location>
</feature>
<accession>A0ABR1KH05</accession>
<dbReference type="EMBL" id="JBBPHU010000008">
    <property type="protein sequence ID" value="KAK7514722.1"/>
    <property type="molecule type" value="Genomic_DNA"/>
</dbReference>
<dbReference type="Proteomes" id="UP001363622">
    <property type="component" value="Unassembled WGS sequence"/>
</dbReference>
<keyword evidence="2" id="KW-0732">Signal</keyword>
<feature type="chain" id="PRO_5046498762" evidence="2">
    <location>
        <begin position="24"/>
        <end position="270"/>
    </location>
</feature>
<reference evidence="3 4" key="1">
    <citation type="submission" date="2024-04" db="EMBL/GenBank/DDBJ databases">
        <title>Phyllosticta paracitricarpa is synonymous to the EU quarantine fungus P. citricarpa based on phylogenomic analyses.</title>
        <authorList>
            <consortium name="Lawrence Berkeley National Laboratory"/>
            <person name="Van Ingen-Buijs V.A."/>
            <person name="Van Westerhoven A.C."/>
            <person name="Haridas S."/>
            <person name="Skiadas P."/>
            <person name="Martin F."/>
            <person name="Groenewald J.Z."/>
            <person name="Crous P.W."/>
            <person name="Seidl M.F."/>
        </authorList>
    </citation>
    <scope>NUCLEOTIDE SEQUENCE [LARGE SCALE GENOMIC DNA]</scope>
    <source>
        <strain evidence="3 4">CBS 123371</strain>
    </source>
</reference>
<sequence>MSNGPSIIHVVLWVHLGNPACSASQAAWLDLRGVKDATVDPKNCCAQILMVCLDAVPRACPHLVSGLTAPVQGLFFKRLMGSKLSGWLNVAVSPNVGKRSVGAEKTMNEDTRNPSRSPGSELRRNTNEETYYQPTYNLTDPCSSGYNLDRSYSSNIRTFLAIMLFPGACMSGSWPIVQTQITMQRAVTLVHNTPDGKHLLFKNLASASKIADTHGKGIWFSRSHNNIQGQLRAVCPSCVPADLSSEASLDEPIASAIDNTRAPRIDEILG</sequence>
<proteinExistence type="predicted"/>